<dbReference type="InterPro" id="IPR015854">
    <property type="entry name" value="ABC_transpr_LolD-like"/>
</dbReference>
<dbReference type="PROSITE" id="PS00211">
    <property type="entry name" value="ABC_TRANSPORTER_1"/>
    <property type="match status" value="1"/>
</dbReference>
<dbReference type="InterPro" id="IPR003439">
    <property type="entry name" value="ABC_transporter-like_ATP-bd"/>
</dbReference>
<dbReference type="FunFam" id="3.40.50.300:FF:000032">
    <property type="entry name" value="Export ABC transporter ATP-binding protein"/>
    <property type="match status" value="1"/>
</dbReference>
<keyword evidence="5" id="KW-0472">Membrane</keyword>
<dbReference type="InterPro" id="IPR017871">
    <property type="entry name" value="ABC_transporter-like_CS"/>
</dbReference>
<evidence type="ECO:0000313" key="10">
    <source>
        <dbReference type="Proteomes" id="UP000593875"/>
    </source>
</evidence>
<evidence type="ECO:0000256" key="6">
    <source>
        <dbReference type="ARBA" id="ARBA00023251"/>
    </source>
</evidence>
<protein>
    <submittedName>
        <fullName evidence="9">ABC transporter ATP-binding protein</fullName>
    </submittedName>
</protein>
<proteinExistence type="inferred from homology"/>
<dbReference type="PROSITE" id="PS50893">
    <property type="entry name" value="ABC_TRANSPORTER_2"/>
    <property type="match status" value="1"/>
</dbReference>
<comment type="similarity">
    <text evidence="7">Belongs to the ABC transporter superfamily. Macrolide exporter (TC 3.A.1.122) family.</text>
</comment>
<evidence type="ECO:0000313" key="9">
    <source>
        <dbReference type="EMBL" id="QOL50687.1"/>
    </source>
</evidence>
<evidence type="ECO:0000256" key="2">
    <source>
        <dbReference type="ARBA" id="ARBA00022475"/>
    </source>
</evidence>
<dbReference type="Proteomes" id="UP000593875">
    <property type="component" value="Chromosome"/>
</dbReference>
<dbReference type="InterPro" id="IPR003593">
    <property type="entry name" value="AAA+_ATPase"/>
</dbReference>
<keyword evidence="2" id="KW-1003">Cell membrane</keyword>
<dbReference type="GO" id="GO:0005524">
    <property type="term" value="F:ATP binding"/>
    <property type="evidence" value="ECO:0007669"/>
    <property type="project" value="UniProtKB-KW"/>
</dbReference>
<dbReference type="KEGG" id="mlir:LPB04_05190"/>
<keyword evidence="6" id="KW-0046">Antibiotic resistance</keyword>
<keyword evidence="5" id="KW-0812">Transmembrane</keyword>
<sequence>MSGVAALIRLQGIAKHYQMGGETIAALNGIDLEIARNDYVAFIGSSGSGKSTMMNILGCLDTPTTGKYFLNGHDVASMSETDLAITRNQEIGFIFQSFNLLTRATALQNVMQPLIYRGIRPAERARRAKEAMARVGLEKRMDHLPNQLSGGQRQRVAIARALCSDPSILLADEPTGNLDSSTAADIMSLFDALHAEGQTVVIVTHEPDIAAHCRRAVRLADGKVLSDVINTERLPFHACEGAHV</sequence>
<dbReference type="AlphaFoldDB" id="A0A7L9U729"/>
<dbReference type="InterPro" id="IPR027417">
    <property type="entry name" value="P-loop_NTPase"/>
</dbReference>
<dbReference type="GO" id="GO:0005886">
    <property type="term" value="C:plasma membrane"/>
    <property type="evidence" value="ECO:0007669"/>
    <property type="project" value="TreeGrafter"/>
</dbReference>
<keyword evidence="1" id="KW-0813">Transport</keyword>
<dbReference type="GO" id="GO:0022857">
    <property type="term" value="F:transmembrane transporter activity"/>
    <property type="evidence" value="ECO:0007669"/>
    <property type="project" value="TreeGrafter"/>
</dbReference>
<organism evidence="9 10">
    <name type="scientific">Massilia litorea</name>
    <dbReference type="NCBI Taxonomy" id="2769491"/>
    <lineage>
        <taxon>Bacteria</taxon>
        <taxon>Pseudomonadati</taxon>
        <taxon>Pseudomonadota</taxon>
        <taxon>Betaproteobacteria</taxon>
        <taxon>Burkholderiales</taxon>
        <taxon>Oxalobacteraceae</taxon>
        <taxon>Telluria group</taxon>
        <taxon>Massilia</taxon>
    </lineage>
</organism>
<dbReference type="SUPFAM" id="SSF52540">
    <property type="entry name" value="P-loop containing nucleoside triphosphate hydrolases"/>
    <property type="match status" value="1"/>
</dbReference>
<reference evidence="9 10" key="1">
    <citation type="submission" date="2020-10" db="EMBL/GenBank/DDBJ databases">
        <title>Genome sequencing of Massilia sp. LPB0304.</title>
        <authorList>
            <person name="Kim J."/>
        </authorList>
    </citation>
    <scope>NUCLEOTIDE SEQUENCE [LARGE SCALE GENOMIC DNA]</scope>
    <source>
        <strain evidence="9 10">LPB0304</strain>
    </source>
</reference>
<dbReference type="EMBL" id="CP062941">
    <property type="protein sequence ID" value="QOL50687.1"/>
    <property type="molecule type" value="Genomic_DNA"/>
</dbReference>
<gene>
    <name evidence="9" type="ORF">LPB04_05190</name>
</gene>
<keyword evidence="3" id="KW-0547">Nucleotide-binding</keyword>
<feature type="domain" description="ABC transporter" evidence="8">
    <location>
        <begin position="8"/>
        <end position="244"/>
    </location>
</feature>
<dbReference type="GO" id="GO:0098796">
    <property type="term" value="C:membrane protein complex"/>
    <property type="evidence" value="ECO:0007669"/>
    <property type="project" value="UniProtKB-ARBA"/>
</dbReference>
<dbReference type="GO" id="GO:0016887">
    <property type="term" value="F:ATP hydrolysis activity"/>
    <property type="evidence" value="ECO:0007669"/>
    <property type="project" value="InterPro"/>
</dbReference>
<evidence type="ECO:0000256" key="1">
    <source>
        <dbReference type="ARBA" id="ARBA00022448"/>
    </source>
</evidence>
<dbReference type="Pfam" id="PF00005">
    <property type="entry name" value="ABC_tran"/>
    <property type="match status" value="1"/>
</dbReference>
<dbReference type="PANTHER" id="PTHR24220:SF86">
    <property type="entry name" value="ABC TRANSPORTER ABCH.1"/>
    <property type="match status" value="1"/>
</dbReference>
<evidence type="ECO:0000259" key="8">
    <source>
        <dbReference type="PROSITE" id="PS50893"/>
    </source>
</evidence>
<keyword evidence="5" id="KW-1133">Transmembrane helix</keyword>
<dbReference type="Gene3D" id="3.40.50.300">
    <property type="entry name" value="P-loop containing nucleotide triphosphate hydrolases"/>
    <property type="match status" value="1"/>
</dbReference>
<name>A0A7L9U729_9BURK</name>
<evidence type="ECO:0000256" key="7">
    <source>
        <dbReference type="ARBA" id="ARBA00038388"/>
    </source>
</evidence>
<dbReference type="InterPro" id="IPR017911">
    <property type="entry name" value="MacB-like_ATP-bd"/>
</dbReference>
<dbReference type="PANTHER" id="PTHR24220">
    <property type="entry name" value="IMPORT ATP-BINDING PROTEIN"/>
    <property type="match status" value="1"/>
</dbReference>
<dbReference type="CDD" id="cd03255">
    <property type="entry name" value="ABC_MJ0796_LolCDE_FtsE"/>
    <property type="match status" value="1"/>
</dbReference>
<accession>A0A7L9U729</accession>
<evidence type="ECO:0000256" key="5">
    <source>
        <dbReference type="ARBA" id="ARBA00022989"/>
    </source>
</evidence>
<keyword evidence="10" id="KW-1185">Reference proteome</keyword>
<keyword evidence="4 9" id="KW-0067">ATP-binding</keyword>
<dbReference type="SMART" id="SM00382">
    <property type="entry name" value="AAA"/>
    <property type="match status" value="1"/>
</dbReference>
<dbReference type="RefSeq" id="WP_193687674.1">
    <property type="nucleotide sequence ID" value="NZ_CP062941.1"/>
</dbReference>
<evidence type="ECO:0000256" key="4">
    <source>
        <dbReference type="ARBA" id="ARBA00022840"/>
    </source>
</evidence>
<dbReference type="GO" id="GO:0046677">
    <property type="term" value="P:response to antibiotic"/>
    <property type="evidence" value="ECO:0007669"/>
    <property type="project" value="UniProtKB-KW"/>
</dbReference>
<evidence type="ECO:0000256" key="3">
    <source>
        <dbReference type="ARBA" id="ARBA00022741"/>
    </source>
</evidence>